<evidence type="ECO:0000313" key="3">
    <source>
        <dbReference type="Proteomes" id="UP000233551"/>
    </source>
</evidence>
<keyword evidence="3" id="KW-1185">Reference proteome</keyword>
<name>A0A2I0K2P5_PUNGR</name>
<sequence length="220" mass="23710">EYQRVILFLQSQSKDNNKNLRPIEFTDTQKLVKSGAFHILERSTDEEGNKLDFPCKNPKFRKGRSFDNTVQRGEKGETFGMGRSDFVKGCGGGGRDGSEFVNDGIFLEVCETGAHLEGQYLLGQSHFINAAQLIVQLVYYEALGASFGGARNLGNAECGFPGVEGGGNYASLETPSLEGGIGGWDEGRVLPLSGEKGYGVRVESSRGSPQGQSGEKLGDK</sequence>
<accession>A0A2I0K2P5</accession>
<gene>
    <name evidence="2" type="ORF">CRG98_016772</name>
</gene>
<feature type="region of interest" description="Disordered" evidence="1">
    <location>
        <begin position="199"/>
        <end position="220"/>
    </location>
</feature>
<feature type="non-terminal residue" evidence="2">
    <location>
        <position position="1"/>
    </location>
</feature>
<organism evidence="2 3">
    <name type="scientific">Punica granatum</name>
    <name type="common">Pomegranate</name>
    <dbReference type="NCBI Taxonomy" id="22663"/>
    <lineage>
        <taxon>Eukaryota</taxon>
        <taxon>Viridiplantae</taxon>
        <taxon>Streptophyta</taxon>
        <taxon>Embryophyta</taxon>
        <taxon>Tracheophyta</taxon>
        <taxon>Spermatophyta</taxon>
        <taxon>Magnoliopsida</taxon>
        <taxon>eudicotyledons</taxon>
        <taxon>Gunneridae</taxon>
        <taxon>Pentapetalae</taxon>
        <taxon>rosids</taxon>
        <taxon>malvids</taxon>
        <taxon>Myrtales</taxon>
        <taxon>Lythraceae</taxon>
        <taxon>Punica</taxon>
    </lineage>
</organism>
<dbReference type="AlphaFoldDB" id="A0A2I0K2P5"/>
<protein>
    <submittedName>
        <fullName evidence="2">Uncharacterized protein</fullName>
    </submittedName>
</protein>
<dbReference type="EMBL" id="PGOL01000925">
    <property type="protein sequence ID" value="PKI62821.1"/>
    <property type="molecule type" value="Genomic_DNA"/>
</dbReference>
<evidence type="ECO:0000313" key="2">
    <source>
        <dbReference type="EMBL" id="PKI62821.1"/>
    </source>
</evidence>
<reference evidence="2 3" key="1">
    <citation type="submission" date="2017-11" db="EMBL/GenBank/DDBJ databases">
        <title>De-novo sequencing of pomegranate (Punica granatum L.) genome.</title>
        <authorList>
            <person name="Akparov Z."/>
            <person name="Amiraslanov A."/>
            <person name="Hajiyeva S."/>
            <person name="Abbasov M."/>
            <person name="Kaur K."/>
            <person name="Hamwieh A."/>
            <person name="Solovyev V."/>
            <person name="Salamov A."/>
            <person name="Braich B."/>
            <person name="Kosarev P."/>
            <person name="Mahmoud A."/>
            <person name="Hajiyev E."/>
            <person name="Babayeva S."/>
            <person name="Izzatullayeva V."/>
            <person name="Mammadov A."/>
            <person name="Mammadov A."/>
            <person name="Sharifova S."/>
            <person name="Ojaghi J."/>
            <person name="Eynullazada K."/>
            <person name="Bayramov B."/>
            <person name="Abdulazimova A."/>
            <person name="Shahmuradov I."/>
        </authorList>
    </citation>
    <scope>NUCLEOTIDE SEQUENCE [LARGE SCALE GENOMIC DNA]</scope>
    <source>
        <strain evidence="3">cv. AG2017</strain>
        <tissue evidence="2">Leaf</tissue>
    </source>
</reference>
<comment type="caution">
    <text evidence="2">The sequence shown here is derived from an EMBL/GenBank/DDBJ whole genome shotgun (WGS) entry which is preliminary data.</text>
</comment>
<proteinExistence type="predicted"/>
<dbReference type="Proteomes" id="UP000233551">
    <property type="component" value="Unassembled WGS sequence"/>
</dbReference>
<evidence type="ECO:0000256" key="1">
    <source>
        <dbReference type="SAM" id="MobiDB-lite"/>
    </source>
</evidence>